<dbReference type="Proteomes" id="UP000000752">
    <property type="component" value="Chromosome"/>
</dbReference>
<keyword evidence="3" id="KW-1185">Reference proteome</keyword>
<keyword evidence="1" id="KW-0812">Transmembrane</keyword>
<proteinExistence type="predicted"/>
<keyword evidence="1" id="KW-0472">Membrane</keyword>
<dbReference type="EnsemblBacteria" id="BAA30091">
    <property type="protein sequence ID" value="BAA30091"/>
    <property type="gene ID" value="BAA30091"/>
</dbReference>
<dbReference type="KEGG" id="pho:PH0994"/>
<evidence type="ECO:0000256" key="1">
    <source>
        <dbReference type="SAM" id="Phobius"/>
    </source>
</evidence>
<keyword evidence="1" id="KW-1133">Transmembrane helix</keyword>
<sequence>MKYIICSSVTFLKSISAFLTLWPAGSSLNFHFLTSSRLRRCHIFSLASGRKGSSSIPRALTIWSDMLTVVPVLALSSLAVFQGCLWSKYLLPNDASSITLLRASLNR</sequence>
<reference evidence="2 3" key="1">
    <citation type="journal article" date="1998" name="DNA Res.">
        <title>Complete sequence and gene organization of the genome of a hyper-thermophilic archaebacterium, Pyrococcus horikoshii OT3.</title>
        <authorList>
            <person name="Kawarabayasi Y."/>
            <person name="Sawada M."/>
            <person name="Horikawa H."/>
            <person name="Haikawa Y."/>
            <person name="Hino Y."/>
            <person name="Yamamoto S."/>
            <person name="Sekine M."/>
            <person name="Baba S."/>
            <person name="Kosugi H."/>
            <person name="Hosoyama A."/>
            <person name="Nagai Y."/>
            <person name="Sakai M."/>
            <person name="Ogura K."/>
            <person name="Otuka R."/>
            <person name="Nakazawa H."/>
            <person name="Takamiya M."/>
            <person name="Ohfuku Y."/>
            <person name="Funahashi T."/>
            <person name="Tanaka T."/>
            <person name="Kudoh Y."/>
            <person name="Yamazaki J."/>
            <person name="Kushida N."/>
            <person name="Oguchi A."/>
            <person name="Aoki K."/>
            <person name="Nakamura Y."/>
            <person name="Robb T.F."/>
            <person name="Horikoshi K."/>
            <person name="Masuchi Y."/>
            <person name="Shizuya H."/>
            <person name="Kikuchi H."/>
        </authorList>
    </citation>
    <scope>NUCLEOTIDE SEQUENCE [LARGE SCALE GENOMIC DNA]</scope>
    <source>
        <strain evidence="3">ATCC 700860 / DSM 12428 / JCM 9974 / NBRC 100139 / OT-3</strain>
    </source>
</reference>
<evidence type="ECO:0000313" key="3">
    <source>
        <dbReference type="Proteomes" id="UP000000752"/>
    </source>
</evidence>
<dbReference type="PIR" id="E71091">
    <property type="entry name" value="E71091"/>
</dbReference>
<organism evidence="2 3">
    <name type="scientific">Pyrococcus horikoshii (strain ATCC 700860 / DSM 12428 / JCM 9974 / NBRC 100139 / OT-3)</name>
    <dbReference type="NCBI Taxonomy" id="70601"/>
    <lineage>
        <taxon>Archaea</taxon>
        <taxon>Methanobacteriati</taxon>
        <taxon>Methanobacteriota</taxon>
        <taxon>Thermococci</taxon>
        <taxon>Thermococcales</taxon>
        <taxon>Thermococcaceae</taxon>
        <taxon>Pyrococcus</taxon>
    </lineage>
</organism>
<dbReference type="EMBL" id="BA000001">
    <property type="protein sequence ID" value="BAA30091.1"/>
    <property type="molecule type" value="Genomic_DNA"/>
</dbReference>
<name>O58722_PYRHO</name>
<feature type="transmembrane region" description="Helical" evidence="1">
    <location>
        <begin position="60"/>
        <end position="81"/>
    </location>
</feature>
<accession>O58722</accession>
<dbReference type="AlphaFoldDB" id="O58722"/>
<gene>
    <name evidence="2" type="ordered locus">PH0994</name>
</gene>
<protein>
    <submittedName>
        <fullName evidence="2">Uncharacterized protein</fullName>
    </submittedName>
</protein>
<evidence type="ECO:0000313" key="2">
    <source>
        <dbReference type="EMBL" id="BAA30091.1"/>
    </source>
</evidence>